<dbReference type="Gene3D" id="1.10.30.50">
    <property type="match status" value="1"/>
</dbReference>
<dbReference type="InterPro" id="IPR002711">
    <property type="entry name" value="HNH"/>
</dbReference>
<protein>
    <submittedName>
        <fullName evidence="2">HNH endonuclease</fullName>
    </submittedName>
</protein>
<proteinExistence type="predicted"/>
<dbReference type="Proteomes" id="UP000199469">
    <property type="component" value="Unassembled WGS sequence"/>
</dbReference>
<evidence type="ECO:0000259" key="1">
    <source>
        <dbReference type="Pfam" id="PF01844"/>
    </source>
</evidence>
<keyword evidence="3" id="KW-1185">Reference proteome</keyword>
<dbReference type="OrthoDB" id="5918473at2"/>
<reference evidence="3" key="1">
    <citation type="submission" date="2016-10" db="EMBL/GenBank/DDBJ databases">
        <authorList>
            <person name="Varghese N."/>
            <person name="Submissions S."/>
        </authorList>
    </citation>
    <scope>NUCLEOTIDE SEQUENCE [LARGE SCALE GENOMIC DNA]</scope>
    <source>
        <strain evidence="3">DSM 17724</strain>
    </source>
</reference>
<accession>A0A1I0R029</accession>
<dbReference type="STRING" id="356305.SAMN05421841_2416"/>
<organism evidence="2 3">
    <name type="scientific">Chryseobacterium wanjuense</name>
    <dbReference type="NCBI Taxonomy" id="356305"/>
    <lineage>
        <taxon>Bacteria</taxon>
        <taxon>Pseudomonadati</taxon>
        <taxon>Bacteroidota</taxon>
        <taxon>Flavobacteriia</taxon>
        <taxon>Flavobacteriales</taxon>
        <taxon>Weeksellaceae</taxon>
        <taxon>Chryseobacterium group</taxon>
        <taxon>Chryseobacterium</taxon>
    </lineage>
</organism>
<dbReference type="GO" id="GO:0004519">
    <property type="term" value="F:endonuclease activity"/>
    <property type="evidence" value="ECO:0007669"/>
    <property type="project" value="UniProtKB-KW"/>
</dbReference>
<dbReference type="EMBL" id="FOIU01000001">
    <property type="protein sequence ID" value="SEW33523.1"/>
    <property type="molecule type" value="Genomic_DNA"/>
</dbReference>
<dbReference type="AlphaFoldDB" id="A0A1I0R029"/>
<dbReference type="GO" id="GO:0008270">
    <property type="term" value="F:zinc ion binding"/>
    <property type="evidence" value="ECO:0007669"/>
    <property type="project" value="InterPro"/>
</dbReference>
<evidence type="ECO:0000313" key="2">
    <source>
        <dbReference type="EMBL" id="SEW33523.1"/>
    </source>
</evidence>
<gene>
    <name evidence="2" type="ORF">SAMN05421841_2416</name>
</gene>
<dbReference type="GO" id="GO:0003676">
    <property type="term" value="F:nucleic acid binding"/>
    <property type="evidence" value="ECO:0007669"/>
    <property type="project" value="InterPro"/>
</dbReference>
<keyword evidence="2" id="KW-0255">Endonuclease</keyword>
<sequence>MPDINQPVVYTPAIKKRILGFLSKSDLKSSDWSDDDIKDIRKFIRDYYRNITRKCFYCRKEISLRSVDNCHVEHIIPKSEQIQFMFEPRNLCVVCSDCNIIKSKKEVSGQIETVTKNGKLYTMYPRSSNAFIVVHPHFDNYDDHIHHCGDIYISKSKKGSYTIHICELNRKVHEYGMDSNPLTQSELFDIFHDIMNSDDVVQQSKYMNKLREHFIKAG</sequence>
<dbReference type="Pfam" id="PF01844">
    <property type="entry name" value="HNH"/>
    <property type="match status" value="1"/>
</dbReference>
<keyword evidence="2" id="KW-0378">Hydrolase</keyword>
<dbReference type="RefSeq" id="WP_062671491.1">
    <property type="nucleotide sequence ID" value="NZ_FOIU01000001.1"/>
</dbReference>
<name>A0A1I0R029_9FLAO</name>
<feature type="domain" description="HNH" evidence="1">
    <location>
        <begin position="55"/>
        <end position="104"/>
    </location>
</feature>
<evidence type="ECO:0000313" key="3">
    <source>
        <dbReference type="Proteomes" id="UP000199469"/>
    </source>
</evidence>
<keyword evidence="2" id="KW-0540">Nuclease</keyword>